<protein>
    <submittedName>
        <fullName evidence="2">Retrovirus-related Pol polyprotein from type-1 retrotransposable element R2</fullName>
    </submittedName>
</protein>
<organism evidence="2 3">
    <name type="scientific">Portunus trituberculatus</name>
    <name type="common">Swimming crab</name>
    <name type="synonym">Neptunus trituberculatus</name>
    <dbReference type="NCBI Taxonomy" id="210409"/>
    <lineage>
        <taxon>Eukaryota</taxon>
        <taxon>Metazoa</taxon>
        <taxon>Ecdysozoa</taxon>
        <taxon>Arthropoda</taxon>
        <taxon>Crustacea</taxon>
        <taxon>Multicrustacea</taxon>
        <taxon>Malacostraca</taxon>
        <taxon>Eumalacostraca</taxon>
        <taxon>Eucarida</taxon>
        <taxon>Decapoda</taxon>
        <taxon>Pleocyemata</taxon>
        <taxon>Brachyura</taxon>
        <taxon>Eubrachyura</taxon>
        <taxon>Portunoidea</taxon>
        <taxon>Portunidae</taxon>
        <taxon>Portuninae</taxon>
        <taxon>Portunus</taxon>
    </lineage>
</organism>
<dbReference type="EMBL" id="VSRR010127084">
    <property type="protein sequence ID" value="MPD01426.1"/>
    <property type="molecule type" value="Genomic_DNA"/>
</dbReference>
<evidence type="ECO:0000313" key="3">
    <source>
        <dbReference type="Proteomes" id="UP000324222"/>
    </source>
</evidence>
<accession>A0A5B7K3C6</accession>
<sequence length="219" mass="23588">MDTPNAALYAKVGHGGLGVPQLRTKVPAMKRGILERLAKSSDAKVARIAEAILLPLGPSAKELEEQVARANNDQLYTTADGRGLSGCGSSPPTHEWVDDGSRLMRGSTYVHAIKTRLGVVNTSMRASRGRPGAPVLCDLGCGRPESLGHLLQSCPKLAPERTRRHNHVLDLVVKQLTSKGLQMLREYSIRTRAGVRIPNVVVWGHEGAVVLDVQIVADN</sequence>
<reference evidence="2 3" key="1">
    <citation type="submission" date="2019-05" db="EMBL/GenBank/DDBJ databases">
        <title>Another draft genome of Portunus trituberculatus and its Hox gene families provides insights of decapod evolution.</title>
        <authorList>
            <person name="Jeong J.-H."/>
            <person name="Song I."/>
            <person name="Kim S."/>
            <person name="Choi T."/>
            <person name="Kim D."/>
            <person name="Ryu S."/>
            <person name="Kim W."/>
        </authorList>
    </citation>
    <scope>NUCLEOTIDE SEQUENCE [LARGE SCALE GENOMIC DNA]</scope>
    <source>
        <tissue evidence="2">Muscle</tissue>
    </source>
</reference>
<evidence type="ECO:0000256" key="1">
    <source>
        <dbReference type="SAM" id="MobiDB-lite"/>
    </source>
</evidence>
<proteinExistence type="predicted"/>
<keyword evidence="3" id="KW-1185">Reference proteome</keyword>
<name>A0A5B7K3C6_PORTR</name>
<gene>
    <name evidence="2" type="primary">PO21_2</name>
    <name evidence="2" type="ORF">E2C01_096953</name>
</gene>
<dbReference type="AlphaFoldDB" id="A0A5B7K3C6"/>
<evidence type="ECO:0000313" key="2">
    <source>
        <dbReference type="EMBL" id="MPD01426.1"/>
    </source>
</evidence>
<comment type="caution">
    <text evidence="2">The sequence shown here is derived from an EMBL/GenBank/DDBJ whole genome shotgun (WGS) entry which is preliminary data.</text>
</comment>
<dbReference type="Proteomes" id="UP000324222">
    <property type="component" value="Unassembled WGS sequence"/>
</dbReference>
<feature type="region of interest" description="Disordered" evidence="1">
    <location>
        <begin position="81"/>
        <end position="100"/>
    </location>
</feature>